<evidence type="ECO:0000313" key="25">
    <source>
        <dbReference type="Proteomes" id="UP001107558"/>
    </source>
</evidence>
<reference evidence="24" key="1">
    <citation type="submission" date="2021-03" db="EMBL/GenBank/DDBJ databases">
        <title>Chromosome level genome of the anhydrobiotic midge Polypedilum vanderplanki.</title>
        <authorList>
            <person name="Yoshida Y."/>
            <person name="Kikawada T."/>
            <person name="Gusev O."/>
        </authorList>
    </citation>
    <scope>NUCLEOTIDE SEQUENCE</scope>
    <source>
        <strain evidence="24">NIAS01</strain>
        <tissue evidence="24">Whole body or cell culture</tissue>
    </source>
</reference>
<feature type="domain" description="Ionotropic glutamate receptor C-terminal" evidence="22">
    <location>
        <begin position="475"/>
        <end position="844"/>
    </location>
</feature>
<dbReference type="SUPFAM" id="SSF81324">
    <property type="entry name" value="Voltage-gated potassium channels"/>
    <property type="match status" value="1"/>
</dbReference>
<proteinExistence type="inferred from homology"/>
<feature type="region of interest" description="Disordered" evidence="19">
    <location>
        <begin position="927"/>
        <end position="967"/>
    </location>
</feature>
<evidence type="ECO:0000256" key="10">
    <source>
        <dbReference type="ARBA" id="ARBA00023170"/>
    </source>
</evidence>
<evidence type="ECO:0000256" key="19">
    <source>
        <dbReference type="SAM" id="MobiDB-lite"/>
    </source>
</evidence>
<dbReference type="Gene3D" id="3.40.190.10">
    <property type="entry name" value="Periplasmic binding protein-like II"/>
    <property type="match status" value="2"/>
</dbReference>
<feature type="transmembrane region" description="Helical" evidence="20">
    <location>
        <begin position="682"/>
        <end position="704"/>
    </location>
</feature>
<feature type="compositionally biased region" description="Acidic residues" evidence="19">
    <location>
        <begin position="294"/>
        <end position="342"/>
    </location>
</feature>
<feature type="chain" id="PRO_5039936582" evidence="21">
    <location>
        <begin position="22"/>
        <end position="988"/>
    </location>
</feature>
<evidence type="ECO:0000259" key="23">
    <source>
        <dbReference type="SMART" id="SM00918"/>
    </source>
</evidence>
<keyword evidence="6 20" id="KW-1133">Transmembrane helix</keyword>
<feature type="compositionally biased region" description="Polar residues" evidence="19">
    <location>
        <begin position="943"/>
        <end position="955"/>
    </location>
</feature>
<sequence>MIQKSVFFIAILVILILSINAKKNHIKIGGIFDDEHEDTELVFKYAVQIMNNQRSSDDGRLQAITKRIEYGNEFQASKATCKLMKSGIMGILHGPLSANSATHVQNICDAKEMPLLETRYDPYTEQPVINLHPHSSALARLYFDLVNAFSWTSFTIIYESAPWLPLMHELLKKYDNKGYTVTVRELDLSDNGNFRSQLRRVKISNDKNIIIACSVDVLPEVLLQAQQVGLLTDEHQFIITSLDMHTIDLEPFQHSGTNITGVRMVAPEDNFVKDITDFFIETYKNEKKKKKANDDDDDNENENDEGDEDDNGSEEEGEDEDENTDENEDEKEKDSEDDEEDDDEILEALNPNKMRLDTALTFDSILLFSEIVKLNENVQPKSIKCDDDSQQRVHGISDIMAMKTVERKRVKGLTGPIQFDHYGHRTDFIVEIIELASDGIQKVGVWNSSDGEVYFGREKPSSASIGSEFSLKNQSFIVLISITAPYGMLKETPLTMTGNDRFEGFGIELIQKLSERLGFNYTFVVQEDGAYGSLNKETGEWNGMLREIMDGRADLAITDLTITSERESATDFTMPFMSLGISILFEKPKKEPPQLFSFLSPFSGEVWIWLCGALIFVSCSLFIMGRLSPAEWDNPYPCIEEPEVLENQFSFRNSFWFSIGALLQQGSEIAPKAPSTRIVASMWWFFTLIMISSYTANLAAFLTIESLSSPINNVEELANADGAIPYGAKKGGSTFSFFKESENPIYKKMYEYMSTHPEYMTSSNEEGLERARKGKYAYLMESSSIEYIIERNCEVTQVGGELDAKGYGIAMRKNSPYRGALSEAVLQMQESGEITVLKIKWWKEKRGGGACDDAGDDGGAEELGVANVGGVFVVLISGGIFAIIVSLLEMLFDVRNRAKDMEISFLEEFKHEFKFIISCSGNTKTVRRKDNSGSMEVEDDASRSGSRSTCSQNHELPSKIDPYGFRPSLKNLEKCDLMSDPEDDDEKV</sequence>
<dbReference type="SMART" id="SM00918">
    <property type="entry name" value="Lig_chan-Glu_bd"/>
    <property type="match status" value="1"/>
</dbReference>
<feature type="signal peptide" evidence="21">
    <location>
        <begin position="1"/>
        <end position="21"/>
    </location>
</feature>
<comment type="subcellular location">
    <subcellularLocation>
        <location evidence="1">Cell membrane</location>
        <topology evidence="1">Multi-pass membrane protein</topology>
    </subcellularLocation>
    <subcellularLocation>
        <location evidence="15">Postsynaptic cell membrane</location>
    </subcellularLocation>
</comment>
<feature type="region of interest" description="Disordered" evidence="19">
    <location>
        <begin position="286"/>
        <end position="342"/>
    </location>
</feature>
<evidence type="ECO:0000256" key="14">
    <source>
        <dbReference type="ARBA" id="ARBA00023303"/>
    </source>
</evidence>
<dbReference type="Gene3D" id="1.10.287.70">
    <property type="match status" value="1"/>
</dbReference>
<keyword evidence="7" id="KW-0770">Synapse</keyword>
<dbReference type="InterPro" id="IPR015683">
    <property type="entry name" value="Ionotropic_Glu_rcpt"/>
</dbReference>
<feature type="binding site" evidence="16">
    <location>
        <position position="561"/>
    </location>
    <ligand>
        <name>L-glutamate</name>
        <dbReference type="ChEBI" id="CHEBI:29985"/>
    </ligand>
</feature>
<keyword evidence="12" id="KW-0628">Postsynaptic cell membrane</keyword>
<keyword evidence="25" id="KW-1185">Reference proteome</keyword>
<dbReference type="Pfam" id="PF00060">
    <property type="entry name" value="Lig_chan"/>
    <property type="match status" value="1"/>
</dbReference>
<keyword evidence="11" id="KW-0325">Glycoprotein</keyword>
<keyword evidence="3" id="KW-0813">Transport</keyword>
<keyword evidence="9 20" id="KW-0472">Membrane</keyword>
<dbReference type="InterPro" id="IPR019594">
    <property type="entry name" value="Glu/Gly-bd"/>
</dbReference>
<keyword evidence="13" id="KW-1071">Ligand-gated ion channel</keyword>
<keyword evidence="8" id="KW-0406">Ion transport</keyword>
<evidence type="ECO:0000256" key="8">
    <source>
        <dbReference type="ARBA" id="ARBA00023065"/>
    </source>
</evidence>
<keyword evidence="4" id="KW-1003">Cell membrane</keyword>
<dbReference type="AlphaFoldDB" id="A0A9J6CQR4"/>
<dbReference type="GO" id="GO:0045211">
    <property type="term" value="C:postsynaptic membrane"/>
    <property type="evidence" value="ECO:0007669"/>
    <property type="project" value="UniProtKB-SubCell"/>
</dbReference>
<dbReference type="GO" id="GO:0015276">
    <property type="term" value="F:ligand-gated monoatomic ion channel activity"/>
    <property type="evidence" value="ECO:0007669"/>
    <property type="project" value="InterPro"/>
</dbReference>
<accession>A0A9J6CQR4</accession>
<organism evidence="24 25">
    <name type="scientific">Polypedilum vanderplanki</name>
    <name type="common">Sleeping chironomid midge</name>
    <dbReference type="NCBI Taxonomy" id="319348"/>
    <lineage>
        <taxon>Eukaryota</taxon>
        <taxon>Metazoa</taxon>
        <taxon>Ecdysozoa</taxon>
        <taxon>Arthropoda</taxon>
        <taxon>Hexapoda</taxon>
        <taxon>Insecta</taxon>
        <taxon>Pterygota</taxon>
        <taxon>Neoptera</taxon>
        <taxon>Endopterygota</taxon>
        <taxon>Diptera</taxon>
        <taxon>Nematocera</taxon>
        <taxon>Chironomoidea</taxon>
        <taxon>Chironomidae</taxon>
        <taxon>Chironominae</taxon>
        <taxon>Polypedilum</taxon>
        <taxon>Polypedilum</taxon>
    </lineage>
</organism>
<evidence type="ECO:0000256" key="16">
    <source>
        <dbReference type="PIRSR" id="PIRSR601508-1"/>
    </source>
</evidence>
<dbReference type="GO" id="GO:0038023">
    <property type="term" value="F:signaling receptor activity"/>
    <property type="evidence" value="ECO:0007669"/>
    <property type="project" value="InterPro"/>
</dbReference>
<dbReference type="Pfam" id="PF10613">
    <property type="entry name" value="Lig_chan-Glu_bd"/>
    <property type="match status" value="1"/>
</dbReference>
<comment type="similarity">
    <text evidence="2">Belongs to the glutamate-gated ion channel (TC 1.A.10.1) family.</text>
</comment>
<evidence type="ECO:0000256" key="2">
    <source>
        <dbReference type="ARBA" id="ARBA00008685"/>
    </source>
</evidence>
<dbReference type="Proteomes" id="UP001107558">
    <property type="component" value="Chromosome 1"/>
</dbReference>
<evidence type="ECO:0000256" key="6">
    <source>
        <dbReference type="ARBA" id="ARBA00022989"/>
    </source>
</evidence>
<feature type="transmembrane region" description="Helical" evidence="20">
    <location>
        <begin position="606"/>
        <end position="624"/>
    </location>
</feature>
<evidence type="ECO:0000256" key="18">
    <source>
        <dbReference type="PIRSR" id="PIRSR601508-3"/>
    </source>
</evidence>
<evidence type="ECO:0000256" key="4">
    <source>
        <dbReference type="ARBA" id="ARBA00022475"/>
    </source>
</evidence>
<protein>
    <submittedName>
        <fullName evidence="24">Uncharacterized protein</fullName>
    </submittedName>
</protein>
<evidence type="ECO:0000256" key="12">
    <source>
        <dbReference type="ARBA" id="ARBA00023257"/>
    </source>
</evidence>
<evidence type="ECO:0000256" key="20">
    <source>
        <dbReference type="SAM" id="Phobius"/>
    </source>
</evidence>
<feature type="site" description="Interaction with the cone snail toxin Con-ikot-ikot" evidence="17">
    <location>
        <position position="739"/>
    </location>
</feature>
<dbReference type="InterPro" id="IPR001508">
    <property type="entry name" value="Iono_Glu_rcpt_met"/>
</dbReference>
<comment type="caution">
    <text evidence="24">The sequence shown here is derived from an EMBL/GenBank/DDBJ whole genome shotgun (WGS) entry which is preliminary data.</text>
</comment>
<dbReference type="CDD" id="cd06382">
    <property type="entry name" value="PBP1_iGluR_Kainate"/>
    <property type="match status" value="1"/>
</dbReference>
<evidence type="ECO:0000256" key="11">
    <source>
        <dbReference type="ARBA" id="ARBA00023180"/>
    </source>
</evidence>
<feature type="site" description="Crucial to convey clamshell closure to channel opening" evidence="17">
    <location>
        <position position="711"/>
    </location>
</feature>
<feature type="binding site" evidence="16">
    <location>
        <position position="733"/>
    </location>
    <ligand>
        <name>L-glutamate</name>
        <dbReference type="ChEBI" id="CHEBI:29985"/>
    </ligand>
</feature>
<evidence type="ECO:0000256" key="21">
    <source>
        <dbReference type="SAM" id="SignalP"/>
    </source>
</evidence>
<evidence type="ECO:0000256" key="7">
    <source>
        <dbReference type="ARBA" id="ARBA00023018"/>
    </source>
</evidence>
<dbReference type="InterPro" id="IPR028082">
    <property type="entry name" value="Peripla_BP_I"/>
</dbReference>
<evidence type="ECO:0000256" key="17">
    <source>
        <dbReference type="PIRSR" id="PIRSR601508-2"/>
    </source>
</evidence>
<keyword evidence="10" id="KW-0675">Receptor</keyword>
<feature type="binding site" evidence="16">
    <location>
        <position position="781"/>
    </location>
    <ligand>
        <name>L-glutamate</name>
        <dbReference type="ChEBI" id="CHEBI:29985"/>
    </ligand>
</feature>
<keyword evidence="5 20" id="KW-0812">Transmembrane</keyword>
<dbReference type="InterPro" id="IPR001828">
    <property type="entry name" value="ANF_lig-bd_rcpt"/>
</dbReference>
<evidence type="ECO:0000256" key="5">
    <source>
        <dbReference type="ARBA" id="ARBA00022692"/>
    </source>
</evidence>
<keyword evidence="18" id="KW-1015">Disulfide bond</keyword>
<dbReference type="InterPro" id="IPR001320">
    <property type="entry name" value="Iontro_rcpt_C"/>
</dbReference>
<evidence type="ECO:0000256" key="15">
    <source>
        <dbReference type="ARBA" id="ARBA00034100"/>
    </source>
</evidence>
<feature type="binding site" evidence="16">
    <location>
        <position position="734"/>
    </location>
    <ligand>
        <name>L-glutamate</name>
        <dbReference type="ChEBI" id="CHEBI:29985"/>
    </ligand>
</feature>
<evidence type="ECO:0000313" key="24">
    <source>
        <dbReference type="EMBL" id="KAG5684288.1"/>
    </source>
</evidence>
<dbReference type="EMBL" id="JADBJN010000001">
    <property type="protein sequence ID" value="KAG5684288.1"/>
    <property type="molecule type" value="Genomic_DNA"/>
</dbReference>
<keyword evidence="21" id="KW-0732">Signal</keyword>
<dbReference type="SUPFAM" id="SSF53822">
    <property type="entry name" value="Periplasmic binding protein-like I"/>
    <property type="match status" value="1"/>
</dbReference>
<evidence type="ECO:0000256" key="3">
    <source>
        <dbReference type="ARBA" id="ARBA00022448"/>
    </source>
</evidence>
<evidence type="ECO:0000259" key="22">
    <source>
        <dbReference type="SMART" id="SM00079"/>
    </source>
</evidence>
<feature type="disulfide bond" evidence="18">
    <location>
        <begin position="793"/>
        <end position="851"/>
    </location>
</feature>
<dbReference type="SMART" id="SM00079">
    <property type="entry name" value="PBPe"/>
    <property type="match status" value="1"/>
</dbReference>
<evidence type="ECO:0000256" key="1">
    <source>
        <dbReference type="ARBA" id="ARBA00004651"/>
    </source>
</evidence>
<dbReference type="PANTHER" id="PTHR18966">
    <property type="entry name" value="IONOTROPIC GLUTAMATE RECEPTOR"/>
    <property type="match status" value="1"/>
</dbReference>
<feature type="domain" description="Ionotropic glutamate receptor L-glutamate and glycine-binding" evidence="23">
    <location>
        <begin position="485"/>
        <end position="550"/>
    </location>
</feature>
<feature type="transmembrane region" description="Helical" evidence="20">
    <location>
        <begin position="871"/>
        <end position="892"/>
    </location>
</feature>
<gene>
    <name evidence="24" type="ORF">PVAND_013524</name>
</gene>
<feature type="disulfide bond" evidence="18">
    <location>
        <begin position="81"/>
        <end position="385"/>
    </location>
</feature>
<dbReference type="FunFam" id="3.40.190.10:FF:000061">
    <property type="entry name" value="Glutamate receptor, ionotropic kainate"/>
    <property type="match status" value="1"/>
</dbReference>
<name>A0A9J6CQR4_POLVA</name>
<dbReference type="SUPFAM" id="SSF53850">
    <property type="entry name" value="Periplasmic binding protein-like II"/>
    <property type="match status" value="1"/>
</dbReference>
<keyword evidence="14" id="KW-0407">Ion channel</keyword>
<dbReference type="Pfam" id="PF01094">
    <property type="entry name" value="ANF_receptor"/>
    <property type="match status" value="1"/>
</dbReference>
<dbReference type="OrthoDB" id="5984008at2759"/>
<evidence type="ECO:0000256" key="9">
    <source>
        <dbReference type="ARBA" id="ARBA00023136"/>
    </source>
</evidence>
<feature type="binding site" evidence="16">
    <location>
        <position position="566"/>
    </location>
    <ligand>
        <name>L-glutamate</name>
        <dbReference type="ChEBI" id="CHEBI:29985"/>
    </ligand>
</feature>
<dbReference type="PRINTS" id="PR00177">
    <property type="entry name" value="NMDARECEPTOR"/>
</dbReference>
<dbReference type="Gene3D" id="3.40.50.2300">
    <property type="match status" value="4"/>
</dbReference>
<dbReference type="FunFam" id="3.40.190.10:FF:000147">
    <property type="entry name" value="Uncharacterized protein, isoform C"/>
    <property type="match status" value="1"/>
</dbReference>
<evidence type="ECO:0000256" key="13">
    <source>
        <dbReference type="ARBA" id="ARBA00023286"/>
    </source>
</evidence>
<dbReference type="FunFam" id="1.10.287.70:FF:000105">
    <property type="entry name" value="Eye-enriched kainate receptor, isoform A"/>
    <property type="match status" value="1"/>
</dbReference>